<comment type="similarity">
    <text evidence="2 9">Belongs to the GSP F family.</text>
</comment>
<dbReference type="PROSITE" id="PS00874">
    <property type="entry name" value="T2SP_F"/>
    <property type="match status" value="1"/>
</dbReference>
<name>A0A369M938_EGGLN</name>
<dbReference type="GO" id="GO:0009306">
    <property type="term" value="P:protein secretion"/>
    <property type="evidence" value="ECO:0007669"/>
    <property type="project" value="InterPro"/>
</dbReference>
<accession>A0A369M938</accession>
<evidence type="ECO:0000256" key="8">
    <source>
        <dbReference type="ARBA" id="ARBA00023136"/>
    </source>
</evidence>
<dbReference type="PRINTS" id="PR00812">
    <property type="entry name" value="BCTERIALGSPF"/>
</dbReference>
<dbReference type="GO" id="GO:0005886">
    <property type="term" value="C:plasma membrane"/>
    <property type="evidence" value="ECO:0007669"/>
    <property type="project" value="UniProtKB-SubCell"/>
</dbReference>
<dbReference type="Gene3D" id="1.20.81.30">
    <property type="entry name" value="Type II secretion system (T2SS), domain F"/>
    <property type="match status" value="2"/>
</dbReference>
<feature type="transmembrane region" description="Helical" evidence="10">
    <location>
        <begin position="376"/>
        <end position="401"/>
    </location>
</feature>
<evidence type="ECO:0000313" key="13">
    <source>
        <dbReference type="Proteomes" id="UP000253970"/>
    </source>
</evidence>
<proteinExistence type="inferred from homology"/>
<evidence type="ECO:0000313" key="12">
    <source>
        <dbReference type="EMBL" id="RDB67944.1"/>
    </source>
</evidence>
<organism evidence="12 13">
    <name type="scientific">Eggerthella lenta</name>
    <name type="common">Eubacterium lentum</name>
    <dbReference type="NCBI Taxonomy" id="84112"/>
    <lineage>
        <taxon>Bacteria</taxon>
        <taxon>Bacillati</taxon>
        <taxon>Actinomycetota</taxon>
        <taxon>Coriobacteriia</taxon>
        <taxon>Eggerthellales</taxon>
        <taxon>Eggerthellaceae</taxon>
        <taxon>Eggerthella</taxon>
    </lineage>
</organism>
<feature type="domain" description="Type II secretion system protein GspF" evidence="11">
    <location>
        <begin position="272"/>
        <end position="394"/>
    </location>
</feature>
<dbReference type="PANTHER" id="PTHR30012:SF0">
    <property type="entry name" value="TYPE II SECRETION SYSTEM PROTEIN F-RELATED"/>
    <property type="match status" value="1"/>
</dbReference>
<keyword evidence="8 10" id="KW-0472">Membrane</keyword>
<evidence type="ECO:0000256" key="4">
    <source>
        <dbReference type="ARBA" id="ARBA00022475"/>
    </source>
</evidence>
<dbReference type="FunFam" id="1.20.81.30:FF:000001">
    <property type="entry name" value="Type II secretion system protein F"/>
    <property type="match status" value="1"/>
</dbReference>
<dbReference type="PANTHER" id="PTHR30012">
    <property type="entry name" value="GENERAL SECRETION PATHWAY PROTEIN"/>
    <property type="match status" value="1"/>
</dbReference>
<evidence type="ECO:0000256" key="7">
    <source>
        <dbReference type="ARBA" id="ARBA00022989"/>
    </source>
</evidence>
<dbReference type="EMBL" id="PPTU01000025">
    <property type="protein sequence ID" value="RDB67944.1"/>
    <property type="molecule type" value="Genomic_DNA"/>
</dbReference>
<evidence type="ECO:0000256" key="2">
    <source>
        <dbReference type="ARBA" id="ARBA00005745"/>
    </source>
</evidence>
<keyword evidence="6 9" id="KW-0812">Transmembrane</keyword>
<dbReference type="AlphaFoldDB" id="A0A369M938"/>
<feature type="transmembrane region" description="Helical" evidence="10">
    <location>
        <begin position="173"/>
        <end position="203"/>
    </location>
</feature>
<sequence length="402" mass="43120">MPTFTYTGITAAGQQIDGVVEAFDEIEAMERAREQCRVVQSVVPVREGKNLLSMDITKPKAKQKNLAVMCAQFATILNAGVPAARATSLVADQVTDKYLKRVLADVAADVASGHSLAESFQSKGENLPRVFIETVRAGEESGHLPESFQRLHGYFDKRAKVSAKVQSAMTYPIFVAAIAVVVLAIMMVMVIPSMTGMIASLGADTPAMTQFLIDASNFVTDNFLLIAVVLALIVVGVKLFGTTERGKTTFAVLKLRLPVLGAVGVCSGAAQFANTMAMLVTAGLPATRAVAITSRVMSNYVLSREVGRLEAGLEEGRTLGEGLEASTYLPRTLVEMVTVGEHTGELEETLETMGAFYDDETQRVTNKAISIMEPALLVLMALFAGFIVIALYLPMFSLYAAM</sequence>
<keyword evidence="3 9" id="KW-0813">Transport</keyword>
<evidence type="ECO:0000256" key="9">
    <source>
        <dbReference type="RuleBase" id="RU003923"/>
    </source>
</evidence>
<feature type="transmembrane region" description="Helical" evidence="10">
    <location>
        <begin position="223"/>
        <end position="241"/>
    </location>
</feature>
<feature type="domain" description="Type II secretion system protein GspF" evidence="11">
    <location>
        <begin position="70"/>
        <end position="192"/>
    </location>
</feature>
<evidence type="ECO:0000256" key="3">
    <source>
        <dbReference type="ARBA" id="ARBA00022448"/>
    </source>
</evidence>
<dbReference type="Proteomes" id="UP000253970">
    <property type="component" value="Unassembled WGS sequence"/>
</dbReference>
<evidence type="ECO:0000256" key="6">
    <source>
        <dbReference type="ARBA" id="ARBA00022692"/>
    </source>
</evidence>
<keyword evidence="5" id="KW-0997">Cell inner membrane</keyword>
<keyword evidence="7 10" id="KW-1133">Transmembrane helix</keyword>
<comment type="caution">
    <text evidence="12">The sequence shown here is derived from an EMBL/GenBank/DDBJ whole genome shotgun (WGS) entry which is preliminary data.</text>
</comment>
<dbReference type="InterPro" id="IPR042094">
    <property type="entry name" value="T2SS_GspF_sf"/>
</dbReference>
<gene>
    <name evidence="12" type="ORF">C1875_12685</name>
</gene>
<evidence type="ECO:0000256" key="1">
    <source>
        <dbReference type="ARBA" id="ARBA00004429"/>
    </source>
</evidence>
<dbReference type="InterPro" id="IPR003004">
    <property type="entry name" value="GspF/PilC"/>
</dbReference>
<dbReference type="InterPro" id="IPR018076">
    <property type="entry name" value="T2SS_GspF_dom"/>
</dbReference>
<keyword evidence="4" id="KW-1003">Cell membrane</keyword>
<evidence type="ECO:0000256" key="5">
    <source>
        <dbReference type="ARBA" id="ARBA00022519"/>
    </source>
</evidence>
<dbReference type="Pfam" id="PF00482">
    <property type="entry name" value="T2SSF"/>
    <property type="match status" value="2"/>
</dbReference>
<evidence type="ECO:0000259" key="11">
    <source>
        <dbReference type="Pfam" id="PF00482"/>
    </source>
</evidence>
<reference evidence="12 13" key="1">
    <citation type="journal article" date="2018" name="Elife">
        <title>Discovery and characterization of a prevalent human gut bacterial enzyme sufficient for the inactivation of a family of plant toxins.</title>
        <authorList>
            <person name="Koppel N."/>
            <person name="Bisanz J.E."/>
            <person name="Pandelia M.E."/>
            <person name="Turnbaugh P.J."/>
            <person name="Balskus E.P."/>
        </authorList>
    </citation>
    <scope>NUCLEOTIDE SEQUENCE [LARGE SCALE GENOMIC DNA]</scope>
    <source>
        <strain evidence="12 13">W1 BHI 6</strain>
    </source>
</reference>
<comment type="subcellular location">
    <subcellularLocation>
        <location evidence="1">Cell inner membrane</location>
        <topology evidence="1">Multi-pass membrane protein</topology>
    </subcellularLocation>
    <subcellularLocation>
        <location evidence="9">Cell membrane</location>
        <topology evidence="9">Multi-pass membrane protein</topology>
    </subcellularLocation>
</comment>
<protein>
    <submittedName>
        <fullName evidence="12">Type II secretion system F family protein</fullName>
    </submittedName>
</protein>
<dbReference type="RefSeq" id="WP_114534482.1">
    <property type="nucleotide sequence ID" value="NZ_JAQDVM010000021.1"/>
</dbReference>
<evidence type="ECO:0000256" key="10">
    <source>
        <dbReference type="SAM" id="Phobius"/>
    </source>
</evidence>
<dbReference type="InterPro" id="IPR001992">
    <property type="entry name" value="T2SS_GspF/T4SS_PilC_CS"/>
</dbReference>